<dbReference type="OrthoDB" id="3697068at2"/>
<proteinExistence type="predicted"/>
<evidence type="ECO:0000256" key="1">
    <source>
        <dbReference type="SAM" id="MobiDB-lite"/>
    </source>
</evidence>
<protein>
    <submittedName>
        <fullName evidence="2">MarR family transcriptional regulator</fullName>
    </submittedName>
</protein>
<dbReference type="AlphaFoldDB" id="A0A368SZ88"/>
<evidence type="ECO:0000313" key="2">
    <source>
        <dbReference type="EMBL" id="RCV50890.1"/>
    </source>
</evidence>
<keyword evidence="3" id="KW-1185">Reference proteome</keyword>
<organism evidence="2 3">
    <name type="scientific">Marinitenerispora sediminis</name>
    <dbReference type="NCBI Taxonomy" id="1931232"/>
    <lineage>
        <taxon>Bacteria</taxon>
        <taxon>Bacillati</taxon>
        <taxon>Actinomycetota</taxon>
        <taxon>Actinomycetes</taxon>
        <taxon>Streptosporangiales</taxon>
        <taxon>Nocardiopsidaceae</taxon>
        <taxon>Marinitenerispora</taxon>
    </lineage>
</organism>
<gene>
    <name evidence="2" type="ORF">DEF24_23760</name>
</gene>
<sequence>MSAAGRPIGYWLKHLRGLLEARLARTLGGLGPDRRSWQVLNLHSRGPRHRADAERELAAFSTDGGPGGLLARGWAREEPPDGRVRLTARGRAVQATAARVAEDGERAVRGPAPRRHTGTVEVLAAVAGNVRAALAER</sequence>
<comment type="caution">
    <text evidence="2">The sequence shown here is derived from an EMBL/GenBank/DDBJ whole genome shotgun (WGS) entry which is preliminary data.</text>
</comment>
<name>A0A368SZ88_9ACTN</name>
<dbReference type="EMBL" id="QEIN01000268">
    <property type="protein sequence ID" value="RCV50890.1"/>
    <property type="molecule type" value="Genomic_DNA"/>
</dbReference>
<evidence type="ECO:0000313" key="3">
    <source>
        <dbReference type="Proteomes" id="UP000253318"/>
    </source>
</evidence>
<dbReference type="RefSeq" id="WP_114433537.1">
    <property type="nucleotide sequence ID" value="NZ_QEIM01000203.1"/>
</dbReference>
<feature type="region of interest" description="Disordered" evidence="1">
    <location>
        <begin position="96"/>
        <end position="116"/>
    </location>
</feature>
<reference evidence="2 3" key="1">
    <citation type="submission" date="2018-04" db="EMBL/GenBank/DDBJ databases">
        <title>Novel actinobacteria from marine sediment.</title>
        <authorList>
            <person name="Ng Z.Y."/>
            <person name="Tan G.Y.A."/>
        </authorList>
    </citation>
    <scope>NUCLEOTIDE SEQUENCE [LARGE SCALE GENOMIC DNA]</scope>
    <source>
        <strain evidence="2 3">TPS81</strain>
    </source>
</reference>
<dbReference type="Proteomes" id="UP000253318">
    <property type="component" value="Unassembled WGS sequence"/>
</dbReference>
<accession>A0A368SZ88</accession>